<dbReference type="PANTHER" id="PTHR43584">
    <property type="entry name" value="NUCLEOTIDYL TRANSFERASE"/>
    <property type="match status" value="1"/>
</dbReference>
<keyword evidence="1" id="KW-0808">Transferase</keyword>
<dbReference type="GO" id="GO:0016779">
    <property type="term" value="F:nucleotidyltransferase activity"/>
    <property type="evidence" value="ECO:0007669"/>
    <property type="project" value="UniProtKB-KW"/>
</dbReference>
<dbReference type="Proteomes" id="UP000177457">
    <property type="component" value="Unassembled WGS sequence"/>
</dbReference>
<dbReference type="InterPro" id="IPR050065">
    <property type="entry name" value="GlmU-like"/>
</dbReference>
<evidence type="ECO:0000256" key="1">
    <source>
        <dbReference type="ARBA" id="ARBA00022679"/>
    </source>
</evidence>
<dbReference type="Pfam" id="PF00483">
    <property type="entry name" value="NTP_transferase"/>
    <property type="match status" value="1"/>
</dbReference>
<dbReference type="EMBL" id="MFQE01000077">
    <property type="protein sequence ID" value="OGH69515.1"/>
    <property type="molecule type" value="Genomic_DNA"/>
</dbReference>
<gene>
    <name evidence="4" type="ORF">A3C90_00145</name>
</gene>
<dbReference type="AlphaFoldDB" id="A0A1F6MD23"/>
<evidence type="ECO:0000256" key="2">
    <source>
        <dbReference type="ARBA" id="ARBA00022695"/>
    </source>
</evidence>
<dbReference type="InterPro" id="IPR029044">
    <property type="entry name" value="Nucleotide-diphossugar_trans"/>
</dbReference>
<dbReference type="CDD" id="cd02523">
    <property type="entry name" value="PC_cytidylyltransferase"/>
    <property type="match status" value="1"/>
</dbReference>
<reference evidence="4 5" key="1">
    <citation type="journal article" date="2016" name="Nat. Commun.">
        <title>Thousands of microbial genomes shed light on interconnected biogeochemical processes in an aquifer system.</title>
        <authorList>
            <person name="Anantharaman K."/>
            <person name="Brown C.T."/>
            <person name="Hug L.A."/>
            <person name="Sharon I."/>
            <person name="Castelle C.J."/>
            <person name="Probst A.J."/>
            <person name="Thomas B.C."/>
            <person name="Singh A."/>
            <person name="Wilkins M.J."/>
            <person name="Karaoz U."/>
            <person name="Brodie E.L."/>
            <person name="Williams K.H."/>
            <person name="Hubbard S.S."/>
            <person name="Banfield J.F."/>
        </authorList>
    </citation>
    <scope>NUCLEOTIDE SEQUENCE [LARGE SCALE GENOMIC DNA]</scope>
</reference>
<evidence type="ECO:0000313" key="5">
    <source>
        <dbReference type="Proteomes" id="UP000177457"/>
    </source>
</evidence>
<dbReference type="PANTHER" id="PTHR43584:SF8">
    <property type="entry name" value="N-ACETYLMURAMATE ALPHA-1-PHOSPHATE URIDYLYLTRANSFERASE"/>
    <property type="match status" value="1"/>
</dbReference>
<comment type="caution">
    <text evidence="4">The sequence shown here is derived from an EMBL/GenBank/DDBJ whole genome shotgun (WGS) entry which is preliminary data.</text>
</comment>
<name>A0A1F6MD23_9BACT</name>
<feature type="domain" description="Nucleotidyl transferase" evidence="3">
    <location>
        <begin position="16"/>
        <end position="139"/>
    </location>
</feature>
<dbReference type="InterPro" id="IPR005835">
    <property type="entry name" value="NTP_transferase_dom"/>
</dbReference>
<keyword evidence="2" id="KW-0548">Nucleotidyltransferase</keyword>
<evidence type="ECO:0000259" key="3">
    <source>
        <dbReference type="Pfam" id="PF00483"/>
    </source>
</evidence>
<proteinExistence type="predicted"/>
<dbReference type="SUPFAM" id="SSF53448">
    <property type="entry name" value="Nucleotide-diphospho-sugar transferases"/>
    <property type="match status" value="1"/>
</dbReference>
<protein>
    <recommendedName>
        <fullName evidence="3">Nucleotidyl transferase domain-containing protein</fullName>
    </recommendedName>
</protein>
<evidence type="ECO:0000313" key="4">
    <source>
        <dbReference type="EMBL" id="OGH69515.1"/>
    </source>
</evidence>
<organism evidence="4 5">
    <name type="scientific">Candidatus Magasanikbacteria bacterium RIFCSPHIGHO2_02_FULL_51_14</name>
    <dbReference type="NCBI Taxonomy" id="1798683"/>
    <lineage>
        <taxon>Bacteria</taxon>
        <taxon>Candidatus Magasanikiibacteriota</taxon>
    </lineage>
</organism>
<dbReference type="Gene3D" id="3.90.550.10">
    <property type="entry name" value="Spore Coat Polysaccharide Biosynthesis Protein SpsA, Chain A"/>
    <property type="match status" value="1"/>
</dbReference>
<accession>A0A1F6MD23</accession>
<dbReference type="STRING" id="1798683.A3C90_00145"/>
<sequence length="255" mass="28994">MLNMNPAQASEKRMTAVICTAGVGKRLRPLTEEYPKGLVRVGEKTILEHVLDCCDNVGLHDVVLVVGHGKERVRELVGGRYRQCRVSYVENEAYATTNNIYSLWLARKYVEGGLVFFNGDIIFHPDVLERIYASEHEDSLIVDRTAILSDDAMKAHVAAGRVREVGKKLERTPTGWAMGIYRLSERGAQKYFSIAESLFEKDERNKNISFVVPLHLMAEEVALRPIYIDHLPWAEIDTQEDLEHAHRNIHDIVRA</sequence>